<evidence type="ECO:0000313" key="9">
    <source>
        <dbReference type="Proteomes" id="UP000694941"/>
    </source>
</evidence>
<dbReference type="PRINTS" id="PR01042">
    <property type="entry name" value="TRNASYNTHASP"/>
</dbReference>
<dbReference type="InterPro" id="IPR004365">
    <property type="entry name" value="NA-bd_OB_tRNA"/>
</dbReference>
<dbReference type="InterPro" id="IPR004364">
    <property type="entry name" value="Aa-tRNA-synt_II"/>
</dbReference>
<keyword evidence="9" id="KW-1185">Reference proteome</keyword>
<dbReference type="GeneID" id="106469616"/>
<evidence type="ECO:0000259" key="8">
    <source>
        <dbReference type="PROSITE" id="PS50862"/>
    </source>
</evidence>
<dbReference type="RefSeq" id="XP_013785572.1">
    <property type="nucleotide sequence ID" value="XM_013930118.2"/>
</dbReference>
<dbReference type="Gene3D" id="2.40.50.140">
    <property type="entry name" value="Nucleic acid-binding proteins"/>
    <property type="match status" value="1"/>
</dbReference>
<dbReference type="NCBIfam" id="TIGR00457">
    <property type="entry name" value="asnS"/>
    <property type="match status" value="1"/>
</dbReference>
<proteinExistence type="inferred from homology"/>
<evidence type="ECO:0000256" key="4">
    <source>
        <dbReference type="ARBA" id="ARBA00022741"/>
    </source>
</evidence>
<dbReference type="InterPro" id="IPR006195">
    <property type="entry name" value="aa-tRNA-synth_II"/>
</dbReference>
<feature type="domain" description="Aminoacyl-transfer RNA synthetases class-II family profile" evidence="8">
    <location>
        <begin position="179"/>
        <end position="506"/>
    </location>
</feature>
<protein>
    <recommendedName>
        <fullName evidence="2">asparagine--tRNA ligase</fullName>
        <ecNumber evidence="2">6.1.1.22</ecNumber>
    </recommendedName>
</protein>
<gene>
    <name evidence="10" type="primary">LOC106469616</name>
</gene>
<keyword evidence="7" id="KW-0030">Aminoacyl-tRNA synthetase</keyword>
<dbReference type="SUPFAM" id="SSF50249">
    <property type="entry name" value="Nucleic acid-binding proteins"/>
    <property type="match status" value="1"/>
</dbReference>
<dbReference type="PANTHER" id="PTHR22594:SF34">
    <property type="entry name" value="ASPARAGINE--TRNA LIGASE, MITOCHONDRIAL-RELATED"/>
    <property type="match status" value="1"/>
</dbReference>
<dbReference type="InterPro" id="IPR012340">
    <property type="entry name" value="NA-bd_OB-fold"/>
</dbReference>
<dbReference type="Pfam" id="PF01336">
    <property type="entry name" value="tRNA_anti-codon"/>
    <property type="match status" value="1"/>
</dbReference>
<dbReference type="CDD" id="cd04318">
    <property type="entry name" value="EcAsnRS_like_N"/>
    <property type="match status" value="1"/>
</dbReference>
<evidence type="ECO:0000256" key="6">
    <source>
        <dbReference type="ARBA" id="ARBA00022917"/>
    </source>
</evidence>
<keyword evidence="3 10" id="KW-0436">Ligase</keyword>
<evidence type="ECO:0000256" key="3">
    <source>
        <dbReference type="ARBA" id="ARBA00022598"/>
    </source>
</evidence>
<keyword evidence="5" id="KW-0067">ATP-binding</keyword>
<dbReference type="InterPro" id="IPR045864">
    <property type="entry name" value="aa-tRNA-synth_II/BPL/LPL"/>
</dbReference>
<dbReference type="EC" id="6.1.1.22" evidence="2"/>
<keyword evidence="4" id="KW-0547">Nucleotide-binding</keyword>
<keyword evidence="6" id="KW-0648">Protein biosynthesis</keyword>
<dbReference type="InterPro" id="IPR002312">
    <property type="entry name" value="Asp/Asn-tRNA-synth_IIb"/>
</dbReference>
<dbReference type="PROSITE" id="PS50862">
    <property type="entry name" value="AA_TRNA_LIGASE_II"/>
    <property type="match status" value="1"/>
</dbReference>
<comment type="similarity">
    <text evidence="1">Belongs to the class-II aminoacyl-tRNA synthetase family.</text>
</comment>
<accession>A0ABM1BNI6</accession>
<evidence type="ECO:0000313" key="10">
    <source>
        <dbReference type="RefSeq" id="XP_013785572.1"/>
    </source>
</evidence>
<evidence type="ECO:0000256" key="5">
    <source>
        <dbReference type="ARBA" id="ARBA00022840"/>
    </source>
</evidence>
<dbReference type="Proteomes" id="UP000694941">
    <property type="component" value="Unplaced"/>
</dbReference>
<dbReference type="InterPro" id="IPR004522">
    <property type="entry name" value="Asn-tRNA-ligase"/>
</dbReference>
<reference evidence="10" key="1">
    <citation type="submission" date="2025-08" db="UniProtKB">
        <authorList>
            <consortium name="RefSeq"/>
        </authorList>
    </citation>
    <scope>IDENTIFICATION</scope>
    <source>
        <tissue evidence="10">Muscle</tissue>
    </source>
</reference>
<evidence type="ECO:0000256" key="2">
    <source>
        <dbReference type="ARBA" id="ARBA00012816"/>
    </source>
</evidence>
<sequence length="516" mass="59412">MAATIARNSRKILFFLKKCVINKRIPFYGPFCHPNYHGIICYSTIYREKLTVKKIINLKPFHKNIVVEGWIRAVRKHKEIIFLDIDDGSSMERLQVILSPGNKFCATDINYGEAVRIQGILERSTSKGQEIELKAETLMVLGSCKVEDYPFNPRTKHSVEYVRQYLHLRPRTRDFSSLLRTRNAATRAIHQYFENHNYIQIHTPAITSNDCEGAGEVFSIQPVFQNLKNSSNTSSKDASQNSVDFPNPDCFFDIPVYLTVSAQLHLEAAALALSNVYTFSPAFRAENSQSRRHLSEFYMVEAEKAFVTSVEDIMEVVEELVKYTTRCILEWCSEELRVFNGETNSSQVMKIEKMLEKPFIRMTYSEACEVFQSKKDLIQGYFKWGEDLRNEHEQCLLKHCGETPVFVTNFPADIKPFYMKRSHTGTTVECFDLLMPTGGEVCGGSLREDDEMVLKVRLKKAGLEDSLKWYLDLRRFGSAPLGGFGLGFERYLQYLLGINNIKDTIPFPRWPHHCQL</sequence>
<dbReference type="SUPFAM" id="SSF55681">
    <property type="entry name" value="Class II aaRS and biotin synthetases"/>
    <property type="match status" value="1"/>
</dbReference>
<dbReference type="NCBIfam" id="NF003037">
    <property type="entry name" value="PRK03932.1"/>
    <property type="match status" value="1"/>
</dbReference>
<evidence type="ECO:0000256" key="7">
    <source>
        <dbReference type="ARBA" id="ARBA00023146"/>
    </source>
</evidence>
<evidence type="ECO:0000256" key="1">
    <source>
        <dbReference type="ARBA" id="ARBA00008226"/>
    </source>
</evidence>
<organism evidence="9 10">
    <name type="scientific">Limulus polyphemus</name>
    <name type="common">Atlantic horseshoe crab</name>
    <dbReference type="NCBI Taxonomy" id="6850"/>
    <lineage>
        <taxon>Eukaryota</taxon>
        <taxon>Metazoa</taxon>
        <taxon>Ecdysozoa</taxon>
        <taxon>Arthropoda</taxon>
        <taxon>Chelicerata</taxon>
        <taxon>Merostomata</taxon>
        <taxon>Xiphosura</taxon>
        <taxon>Limulidae</taxon>
        <taxon>Limulus</taxon>
    </lineage>
</organism>
<dbReference type="GO" id="GO:0016874">
    <property type="term" value="F:ligase activity"/>
    <property type="evidence" value="ECO:0007669"/>
    <property type="project" value="UniProtKB-KW"/>
</dbReference>
<name>A0ABM1BNI6_LIMPO</name>
<dbReference type="PANTHER" id="PTHR22594">
    <property type="entry name" value="ASPARTYL/LYSYL-TRNA SYNTHETASE"/>
    <property type="match status" value="1"/>
</dbReference>
<dbReference type="Gene3D" id="3.30.930.10">
    <property type="entry name" value="Bira Bifunctional Protein, Domain 2"/>
    <property type="match status" value="1"/>
</dbReference>
<dbReference type="Pfam" id="PF00152">
    <property type="entry name" value="tRNA-synt_2"/>
    <property type="match status" value="1"/>
</dbReference>